<dbReference type="InterPro" id="IPR036259">
    <property type="entry name" value="MFS_trans_sf"/>
</dbReference>
<dbReference type="Proteomes" id="UP000241818">
    <property type="component" value="Unassembled WGS sequence"/>
</dbReference>
<evidence type="ECO:0000256" key="9">
    <source>
        <dbReference type="SAM" id="Phobius"/>
    </source>
</evidence>
<dbReference type="GO" id="GO:0016020">
    <property type="term" value="C:membrane"/>
    <property type="evidence" value="ECO:0007669"/>
    <property type="project" value="UniProtKB-SubCell"/>
</dbReference>
<dbReference type="GO" id="GO:0005351">
    <property type="term" value="F:carbohydrate:proton symporter activity"/>
    <property type="evidence" value="ECO:0007669"/>
    <property type="project" value="TreeGrafter"/>
</dbReference>
<accession>A0A2T3B4Y3</accession>
<keyword evidence="3 7" id="KW-0813">Transport</keyword>
<dbReference type="PANTHER" id="PTHR48022:SF44">
    <property type="entry name" value="SUGAR TRANSPORTER, PUTATIVE (AFU_ORTHOLOGUE AFUA_4G14610)-RELATED"/>
    <property type="match status" value="1"/>
</dbReference>
<feature type="compositionally biased region" description="Acidic residues" evidence="8">
    <location>
        <begin position="531"/>
        <end position="540"/>
    </location>
</feature>
<reference evidence="11 12" key="1">
    <citation type="journal article" date="2018" name="New Phytol.">
        <title>Comparative genomics and transcriptomics depict ericoid mycorrhizal fungi as versatile saprotrophs and plant mutualists.</title>
        <authorList>
            <person name="Martino E."/>
            <person name="Morin E."/>
            <person name="Grelet G.A."/>
            <person name="Kuo A."/>
            <person name="Kohler A."/>
            <person name="Daghino S."/>
            <person name="Barry K.W."/>
            <person name="Cichocki N."/>
            <person name="Clum A."/>
            <person name="Dockter R.B."/>
            <person name="Hainaut M."/>
            <person name="Kuo R.C."/>
            <person name="LaButti K."/>
            <person name="Lindahl B.D."/>
            <person name="Lindquist E.A."/>
            <person name="Lipzen A."/>
            <person name="Khouja H.R."/>
            <person name="Magnuson J."/>
            <person name="Murat C."/>
            <person name="Ohm R.A."/>
            <person name="Singer S.W."/>
            <person name="Spatafora J.W."/>
            <person name="Wang M."/>
            <person name="Veneault-Fourrey C."/>
            <person name="Henrissat B."/>
            <person name="Grigoriev I.V."/>
            <person name="Martin F.M."/>
            <person name="Perotto S."/>
        </authorList>
    </citation>
    <scope>NUCLEOTIDE SEQUENCE [LARGE SCALE GENOMIC DNA]</scope>
    <source>
        <strain evidence="11 12">ATCC 22711</strain>
    </source>
</reference>
<evidence type="ECO:0000313" key="12">
    <source>
        <dbReference type="Proteomes" id="UP000241818"/>
    </source>
</evidence>
<evidence type="ECO:0000259" key="10">
    <source>
        <dbReference type="PROSITE" id="PS50850"/>
    </source>
</evidence>
<feature type="compositionally biased region" description="Low complexity" evidence="8">
    <location>
        <begin position="513"/>
        <end position="525"/>
    </location>
</feature>
<feature type="transmembrane region" description="Helical" evidence="9">
    <location>
        <begin position="107"/>
        <end position="130"/>
    </location>
</feature>
<evidence type="ECO:0000256" key="4">
    <source>
        <dbReference type="ARBA" id="ARBA00022692"/>
    </source>
</evidence>
<dbReference type="PROSITE" id="PS00216">
    <property type="entry name" value="SUGAR_TRANSPORT_1"/>
    <property type="match status" value="1"/>
</dbReference>
<evidence type="ECO:0000256" key="2">
    <source>
        <dbReference type="ARBA" id="ARBA00010992"/>
    </source>
</evidence>
<feature type="transmembrane region" description="Helical" evidence="9">
    <location>
        <begin position="84"/>
        <end position="101"/>
    </location>
</feature>
<feature type="transmembrane region" description="Helical" evidence="9">
    <location>
        <begin position="174"/>
        <end position="195"/>
    </location>
</feature>
<name>A0A2T3B4Y3_AMORE</name>
<feature type="transmembrane region" description="Helical" evidence="9">
    <location>
        <begin position="305"/>
        <end position="327"/>
    </location>
</feature>
<keyword evidence="5 9" id="KW-1133">Transmembrane helix</keyword>
<feature type="domain" description="Major facilitator superfamily (MFS) profile" evidence="10">
    <location>
        <begin position="10"/>
        <end position="460"/>
    </location>
</feature>
<feature type="transmembrane region" description="Helical" evidence="9">
    <location>
        <begin position="334"/>
        <end position="354"/>
    </location>
</feature>
<keyword evidence="12" id="KW-1185">Reference proteome</keyword>
<evidence type="ECO:0000256" key="5">
    <source>
        <dbReference type="ARBA" id="ARBA00022989"/>
    </source>
</evidence>
<evidence type="ECO:0000256" key="8">
    <source>
        <dbReference type="SAM" id="MobiDB-lite"/>
    </source>
</evidence>
<dbReference type="InterPro" id="IPR020846">
    <property type="entry name" value="MFS_dom"/>
</dbReference>
<evidence type="ECO:0000256" key="6">
    <source>
        <dbReference type="ARBA" id="ARBA00023136"/>
    </source>
</evidence>
<dbReference type="EMBL" id="KZ679010">
    <property type="protein sequence ID" value="PSS20709.1"/>
    <property type="molecule type" value="Genomic_DNA"/>
</dbReference>
<dbReference type="InterPro" id="IPR005828">
    <property type="entry name" value="MFS_sugar_transport-like"/>
</dbReference>
<feature type="transmembrane region" description="Helical" evidence="9">
    <location>
        <begin position="57"/>
        <end position="77"/>
    </location>
</feature>
<dbReference type="PANTHER" id="PTHR48022">
    <property type="entry name" value="PLASTIDIC GLUCOSE TRANSPORTER 4"/>
    <property type="match status" value="1"/>
</dbReference>
<evidence type="ECO:0000256" key="1">
    <source>
        <dbReference type="ARBA" id="ARBA00004141"/>
    </source>
</evidence>
<organism evidence="11 12">
    <name type="scientific">Amorphotheca resinae ATCC 22711</name>
    <dbReference type="NCBI Taxonomy" id="857342"/>
    <lineage>
        <taxon>Eukaryota</taxon>
        <taxon>Fungi</taxon>
        <taxon>Dikarya</taxon>
        <taxon>Ascomycota</taxon>
        <taxon>Pezizomycotina</taxon>
        <taxon>Leotiomycetes</taxon>
        <taxon>Helotiales</taxon>
        <taxon>Amorphothecaceae</taxon>
        <taxon>Amorphotheca</taxon>
    </lineage>
</organism>
<dbReference type="OrthoDB" id="2544694at2759"/>
<feature type="transmembrane region" description="Helical" evidence="9">
    <location>
        <begin position="433"/>
        <end position="456"/>
    </location>
</feature>
<comment type="similarity">
    <text evidence="2 7">Belongs to the major facilitator superfamily. Sugar transporter (TC 2.A.1.1) family.</text>
</comment>
<feature type="transmembrane region" description="Helical" evidence="9">
    <location>
        <begin position="374"/>
        <end position="395"/>
    </location>
</feature>
<keyword evidence="4 9" id="KW-0812">Transmembrane</keyword>
<dbReference type="SUPFAM" id="SSF103473">
    <property type="entry name" value="MFS general substrate transporter"/>
    <property type="match status" value="1"/>
</dbReference>
<comment type="subcellular location">
    <subcellularLocation>
        <location evidence="1">Membrane</location>
        <topology evidence="1">Multi-pass membrane protein</topology>
    </subcellularLocation>
</comment>
<dbReference type="STRING" id="857342.A0A2T3B4Y3"/>
<dbReference type="Gene3D" id="1.20.1250.20">
    <property type="entry name" value="MFS general substrate transporter like domains"/>
    <property type="match status" value="1"/>
</dbReference>
<sequence>MNGRLVRFIANAFSFIALIYEGCNQGVMGTVTANPDFINIHNLGADGRITKPIKQGGIIAIYYFAAMFGCFFGGWVGDKIGRRRGVLIGSLWCLLGGALQAGSHNDKMFICARVISGIGIGFINSTIPSWVSELAESHSRGFTFSIVFSANYLGLALINWILYGVRNDPGGFAWRFPLACVCFPSIFIMFTVWFVPESPRWLVGNGQEDEAREILSKIRGDLPLDHPDLEGEMAQLIATVEAANHKRNRLYNIMLGGRHSGALHLGRRAVLACAALMMMMYTGIMAVSTYSAALFAASGASPSKIGWMSGLVQTMGFVGTLAAAPVVDRFGRRVTLYMGLAMQLIVLFLAAAFSKISGERTGSSSESYGAAASAMVFLYVFFFCQTTLVVCWIYPTEIWPQEIRAKGNAFGILGWAMGAGSTTLAIPTMFETLGWQTFLVFACLNAACLPLTYFFLPETANRSLEEINLLFTLKNPLVSKNEAAYRKRIEEAGGNVAVAERRLLDSVNDQYSEKGSSQGSPESGEPATEIFDVDDNSEKA</sequence>
<gene>
    <name evidence="11" type="ORF">M430DRAFT_34899</name>
</gene>
<dbReference type="AlphaFoldDB" id="A0A2T3B4Y3"/>
<dbReference type="InterPro" id="IPR003663">
    <property type="entry name" value="Sugar/inositol_transpt"/>
</dbReference>
<dbReference type="PROSITE" id="PS50850">
    <property type="entry name" value="MFS"/>
    <property type="match status" value="1"/>
</dbReference>
<evidence type="ECO:0000256" key="7">
    <source>
        <dbReference type="RuleBase" id="RU003346"/>
    </source>
</evidence>
<dbReference type="NCBIfam" id="TIGR00879">
    <property type="entry name" value="SP"/>
    <property type="match status" value="1"/>
</dbReference>
<dbReference type="InParanoid" id="A0A2T3B4Y3"/>
<dbReference type="InterPro" id="IPR050360">
    <property type="entry name" value="MFS_Sugar_Transporters"/>
</dbReference>
<proteinExistence type="inferred from homology"/>
<dbReference type="PRINTS" id="PR00171">
    <property type="entry name" value="SUGRTRNSPORT"/>
</dbReference>
<dbReference type="InterPro" id="IPR005829">
    <property type="entry name" value="Sugar_transporter_CS"/>
</dbReference>
<evidence type="ECO:0000256" key="3">
    <source>
        <dbReference type="ARBA" id="ARBA00022448"/>
    </source>
</evidence>
<feature type="transmembrane region" description="Helical" evidence="9">
    <location>
        <begin position="407"/>
        <end position="427"/>
    </location>
</feature>
<dbReference type="GeneID" id="36574711"/>
<feature type="region of interest" description="Disordered" evidence="8">
    <location>
        <begin position="509"/>
        <end position="540"/>
    </location>
</feature>
<evidence type="ECO:0000313" key="11">
    <source>
        <dbReference type="EMBL" id="PSS20709.1"/>
    </source>
</evidence>
<protein>
    <recommendedName>
        <fullName evidence="10">Major facilitator superfamily (MFS) profile domain-containing protein</fullName>
    </recommendedName>
</protein>
<keyword evidence="6 9" id="KW-0472">Membrane</keyword>
<dbReference type="Pfam" id="PF00083">
    <property type="entry name" value="Sugar_tr"/>
    <property type="match status" value="1"/>
</dbReference>
<feature type="transmembrane region" description="Helical" evidence="9">
    <location>
        <begin position="142"/>
        <end position="162"/>
    </location>
</feature>
<dbReference type="RefSeq" id="XP_024721979.1">
    <property type="nucleotide sequence ID" value="XM_024866630.1"/>
</dbReference>
<feature type="transmembrane region" description="Helical" evidence="9">
    <location>
        <begin position="269"/>
        <end position="293"/>
    </location>
</feature>